<accession>A0ABZ2KBL1</accession>
<evidence type="ECO:0008006" key="4">
    <source>
        <dbReference type="Google" id="ProtNLM"/>
    </source>
</evidence>
<name>A0ABZ2KBL1_9BACT</name>
<proteinExistence type="predicted"/>
<dbReference type="PROSITE" id="PS51257">
    <property type="entry name" value="PROKAR_LIPOPROTEIN"/>
    <property type="match status" value="1"/>
</dbReference>
<reference evidence="2 3" key="1">
    <citation type="submission" date="2021-12" db="EMBL/GenBank/DDBJ databases">
        <title>Discovery of the Pendulisporaceae a myxobacterial family with distinct sporulation behavior and unique specialized metabolism.</title>
        <authorList>
            <person name="Garcia R."/>
            <person name="Popoff A."/>
            <person name="Bader C.D."/>
            <person name="Loehr J."/>
            <person name="Walesch S."/>
            <person name="Walt C."/>
            <person name="Boldt J."/>
            <person name="Bunk B."/>
            <person name="Haeckl F.J.F.P.J."/>
            <person name="Gunesch A.P."/>
            <person name="Birkelbach J."/>
            <person name="Nuebel U."/>
            <person name="Pietschmann T."/>
            <person name="Bach T."/>
            <person name="Mueller R."/>
        </authorList>
    </citation>
    <scope>NUCLEOTIDE SEQUENCE [LARGE SCALE GENOMIC DNA]</scope>
    <source>
        <strain evidence="2 3">MSr12523</strain>
    </source>
</reference>
<evidence type="ECO:0000313" key="2">
    <source>
        <dbReference type="EMBL" id="WXA94475.1"/>
    </source>
</evidence>
<dbReference type="Proteomes" id="UP001379533">
    <property type="component" value="Chromosome"/>
</dbReference>
<keyword evidence="3" id="KW-1185">Reference proteome</keyword>
<feature type="signal peptide" evidence="1">
    <location>
        <begin position="1"/>
        <end position="20"/>
    </location>
</feature>
<evidence type="ECO:0000256" key="1">
    <source>
        <dbReference type="SAM" id="SignalP"/>
    </source>
</evidence>
<evidence type="ECO:0000313" key="3">
    <source>
        <dbReference type="Proteomes" id="UP001379533"/>
    </source>
</evidence>
<sequence>MFKYAVWSIPLIALSVACGASNSKSSDVDRDGSAAGQRDGACIDDEDCQGLLYHCKCVRLMEVFGKDNTTCTDSRGGRPWCAPPKPLVDCNDFGGMDTSFGNNGCTSDVDP</sequence>
<protein>
    <recommendedName>
        <fullName evidence="4">Secreted protein</fullName>
    </recommendedName>
</protein>
<dbReference type="EMBL" id="CP089982">
    <property type="protein sequence ID" value="WXA94475.1"/>
    <property type="molecule type" value="Genomic_DNA"/>
</dbReference>
<gene>
    <name evidence="2" type="ORF">LZC95_49520</name>
</gene>
<keyword evidence="1" id="KW-0732">Signal</keyword>
<organism evidence="2 3">
    <name type="scientific">Pendulispora brunnea</name>
    <dbReference type="NCBI Taxonomy" id="2905690"/>
    <lineage>
        <taxon>Bacteria</taxon>
        <taxon>Pseudomonadati</taxon>
        <taxon>Myxococcota</taxon>
        <taxon>Myxococcia</taxon>
        <taxon>Myxococcales</taxon>
        <taxon>Sorangiineae</taxon>
        <taxon>Pendulisporaceae</taxon>
        <taxon>Pendulispora</taxon>
    </lineage>
</organism>
<dbReference type="RefSeq" id="WP_394845082.1">
    <property type="nucleotide sequence ID" value="NZ_CP089982.1"/>
</dbReference>
<feature type="chain" id="PRO_5046882246" description="Secreted protein" evidence="1">
    <location>
        <begin position="21"/>
        <end position="111"/>
    </location>
</feature>